<dbReference type="AlphaFoldDB" id="Q75E81"/>
<keyword evidence="4" id="KW-1185">Reference proteome</keyword>
<dbReference type="OMA" id="LIESKWH"/>
<dbReference type="Proteomes" id="UP000000591">
    <property type="component" value="Chromosome II"/>
</dbReference>
<feature type="region of interest" description="Disordered" evidence="1">
    <location>
        <begin position="95"/>
        <end position="136"/>
    </location>
</feature>
<evidence type="ECO:0000313" key="4">
    <source>
        <dbReference type="Proteomes" id="UP000000591"/>
    </source>
</evidence>
<gene>
    <name evidence="3" type="ORF">AGOS_ABL149W</name>
</gene>
<feature type="compositionally biased region" description="Basic and acidic residues" evidence="1">
    <location>
        <begin position="27"/>
        <end position="59"/>
    </location>
</feature>
<evidence type="ECO:0000256" key="2">
    <source>
        <dbReference type="SAM" id="Phobius"/>
    </source>
</evidence>
<feature type="compositionally biased region" description="Low complexity" evidence="1">
    <location>
        <begin position="95"/>
        <end position="110"/>
    </location>
</feature>
<proteinExistence type="predicted"/>
<accession>Q75E81</accession>
<keyword evidence="2" id="KW-1133">Transmembrane helix</keyword>
<dbReference type="EMBL" id="AE016815">
    <property type="protein sequence ID" value="AAS50622.1"/>
    <property type="molecule type" value="Genomic_DNA"/>
</dbReference>
<dbReference type="RefSeq" id="NP_982798.1">
    <property type="nucleotide sequence ID" value="NM_208151.1"/>
</dbReference>
<evidence type="ECO:0000256" key="1">
    <source>
        <dbReference type="SAM" id="MobiDB-lite"/>
    </source>
</evidence>
<dbReference type="HOGENOM" id="CLU_858446_0_0_1"/>
<protein>
    <submittedName>
        <fullName evidence="3">ABL149Wp</fullName>
    </submittedName>
</protein>
<dbReference type="OrthoDB" id="4053921at2759"/>
<reference evidence="4" key="2">
    <citation type="journal article" date="2013" name="G3 (Bethesda)">
        <title>Genomes of Ashbya fungi isolated from insects reveal four mating-type loci, numerous translocations, lack of transposons, and distinct gene duplications.</title>
        <authorList>
            <person name="Dietrich F.S."/>
            <person name="Voegeli S."/>
            <person name="Kuo S."/>
            <person name="Philippsen P."/>
        </authorList>
    </citation>
    <scope>GENOME REANNOTATION</scope>
    <source>
        <strain evidence="4">ATCC 10895 / CBS 109.51 / FGSC 9923 / NRRL Y-1056</strain>
    </source>
</reference>
<dbReference type="GeneID" id="4618878"/>
<sequence>MSTSSGRPRGHQEPMGSAYLPSKKSRLMSENRVSKINRLYEDVQKRKSRPGAEHAHRDSVVSNSSTSVLTVEGGLEDATMLQGLLDRGPRAYGDLTLRPPAVRPLRPRTLSPGRLRESLQSPLTSDADSMADEEEDLKLTPKLRSRRSIIRMSAESTPYRYALEERTRPTNKKSTTRMQLRSQLGQPLPLGYIAHAATRPRAEDTHRVDLESRLRNIMQKDRTSFEKRLQQIRQGYHELPIGIQDDALSLQNKTRESEASETTISFRDNTGVVAETEVLRSELNRHAQKLDEVLTLLRSTPTNSHAELISWSACVIILLLCNVYVYYYFP</sequence>
<feature type="region of interest" description="Disordered" evidence="1">
    <location>
        <begin position="1"/>
        <end position="65"/>
    </location>
</feature>
<evidence type="ECO:0000313" key="3">
    <source>
        <dbReference type="EMBL" id="AAS50622.1"/>
    </source>
</evidence>
<reference evidence="3 4" key="1">
    <citation type="journal article" date="2004" name="Science">
        <title>The Ashbya gossypii genome as a tool for mapping the ancient Saccharomyces cerevisiae genome.</title>
        <authorList>
            <person name="Dietrich F.S."/>
            <person name="Voegeli S."/>
            <person name="Brachat S."/>
            <person name="Lerch A."/>
            <person name="Gates K."/>
            <person name="Steiner S."/>
            <person name="Mohr C."/>
            <person name="Pohlmann R."/>
            <person name="Luedi P."/>
            <person name="Choi S."/>
            <person name="Wing R.A."/>
            <person name="Flavier A."/>
            <person name="Gaffney T.D."/>
            <person name="Philippsen P."/>
        </authorList>
    </citation>
    <scope>NUCLEOTIDE SEQUENCE [LARGE SCALE GENOMIC DNA]</scope>
    <source>
        <strain evidence="4">ATCC 10895 / CBS 109.51 / FGSC 9923 / NRRL Y-1056</strain>
    </source>
</reference>
<dbReference type="FunCoup" id="Q75E81">
    <property type="interactions" value="115"/>
</dbReference>
<dbReference type="KEGG" id="ago:AGOS_ABL149W"/>
<dbReference type="STRING" id="284811.Q75E81"/>
<keyword evidence="2" id="KW-0472">Membrane</keyword>
<feature type="transmembrane region" description="Helical" evidence="2">
    <location>
        <begin position="308"/>
        <end position="329"/>
    </location>
</feature>
<dbReference type="eggNOG" id="ENOG502S30N">
    <property type="taxonomic scope" value="Eukaryota"/>
</dbReference>
<keyword evidence="2" id="KW-0812">Transmembrane</keyword>
<name>Q75E81_EREGS</name>
<dbReference type="InParanoid" id="Q75E81"/>
<organism evidence="3 4">
    <name type="scientific">Eremothecium gossypii (strain ATCC 10895 / CBS 109.51 / FGSC 9923 / NRRL Y-1056)</name>
    <name type="common">Yeast</name>
    <name type="synonym">Ashbya gossypii</name>
    <dbReference type="NCBI Taxonomy" id="284811"/>
    <lineage>
        <taxon>Eukaryota</taxon>
        <taxon>Fungi</taxon>
        <taxon>Dikarya</taxon>
        <taxon>Ascomycota</taxon>
        <taxon>Saccharomycotina</taxon>
        <taxon>Saccharomycetes</taxon>
        <taxon>Saccharomycetales</taxon>
        <taxon>Saccharomycetaceae</taxon>
        <taxon>Eremothecium</taxon>
    </lineage>
</organism>